<keyword evidence="3" id="KW-1185">Reference proteome</keyword>
<feature type="transmembrane region" description="Helical" evidence="1">
    <location>
        <begin position="29"/>
        <end position="48"/>
    </location>
</feature>
<organism evidence="2 3">
    <name type="scientific">Bifidobacterium angulatum DSM 20098 = JCM 7096</name>
    <dbReference type="NCBI Taxonomy" id="518635"/>
    <lineage>
        <taxon>Bacteria</taxon>
        <taxon>Bacillati</taxon>
        <taxon>Actinomycetota</taxon>
        <taxon>Actinomycetes</taxon>
        <taxon>Bifidobacteriales</taxon>
        <taxon>Bifidobacteriaceae</taxon>
        <taxon>Bifidobacterium</taxon>
    </lineage>
</organism>
<comment type="caution">
    <text evidence="2">The sequence shown here is derived from an EMBL/GenBank/DDBJ whole genome shotgun (WGS) entry which is preliminary data.</text>
</comment>
<evidence type="ECO:0000313" key="2">
    <source>
        <dbReference type="EMBL" id="EEP21053.1"/>
    </source>
</evidence>
<name>C4FDM2_9BIFI</name>
<protein>
    <submittedName>
        <fullName evidence="2">Uncharacterized protein</fullName>
    </submittedName>
</protein>
<keyword evidence="1" id="KW-0472">Membrane</keyword>
<sequence length="49" mass="5050">MGGSGVPVGVVGVVRSGFGVFSTRRCLRVFPMVLGVFVWVGVACVPVLV</sequence>
<dbReference type="AlphaFoldDB" id="C4FDM2"/>
<dbReference type="EMBL" id="ABYS02000004">
    <property type="protein sequence ID" value="EEP21053.1"/>
    <property type="molecule type" value="Genomic_DNA"/>
</dbReference>
<keyword evidence="1" id="KW-1133">Transmembrane helix</keyword>
<dbReference type="Proteomes" id="UP000006408">
    <property type="component" value="Unassembled WGS sequence"/>
</dbReference>
<dbReference type="HOGENOM" id="CLU_3132793_0_0_11"/>
<evidence type="ECO:0000313" key="3">
    <source>
        <dbReference type="Proteomes" id="UP000006408"/>
    </source>
</evidence>
<gene>
    <name evidence="2" type="ORF">BIFANG_02409</name>
</gene>
<reference evidence="2" key="1">
    <citation type="submission" date="2009-04" db="EMBL/GenBank/DDBJ databases">
        <authorList>
            <person name="Weinstock G."/>
            <person name="Sodergren E."/>
            <person name="Clifton S."/>
            <person name="Fulton L."/>
            <person name="Fulton B."/>
            <person name="Courtney L."/>
            <person name="Fronick C."/>
            <person name="Harrison M."/>
            <person name="Strong C."/>
            <person name="Farmer C."/>
            <person name="Delahaunty K."/>
            <person name="Markovic C."/>
            <person name="Hall O."/>
            <person name="Minx P."/>
            <person name="Tomlinson C."/>
            <person name="Mitreva M."/>
            <person name="Nelson J."/>
            <person name="Hou S."/>
            <person name="Wollam A."/>
            <person name="Pepin K.H."/>
            <person name="Johnson M."/>
            <person name="Bhonagiri V."/>
            <person name="Nash W.E."/>
            <person name="Warren W."/>
            <person name="Chinwalla A."/>
            <person name="Mardis E.R."/>
            <person name="Wilson R.K."/>
        </authorList>
    </citation>
    <scope>NUCLEOTIDE SEQUENCE [LARGE SCALE GENOMIC DNA]</scope>
    <source>
        <strain evidence="2">DSM 20098</strain>
    </source>
</reference>
<keyword evidence="1" id="KW-0812">Transmembrane</keyword>
<accession>C4FDM2</accession>
<proteinExistence type="predicted"/>
<evidence type="ECO:0000256" key="1">
    <source>
        <dbReference type="SAM" id="Phobius"/>
    </source>
</evidence>